<dbReference type="AlphaFoldDB" id="W7X4Z1"/>
<organism evidence="1 2">
    <name type="scientific">Tetrahymena thermophila (strain SB210)</name>
    <dbReference type="NCBI Taxonomy" id="312017"/>
    <lineage>
        <taxon>Eukaryota</taxon>
        <taxon>Sar</taxon>
        <taxon>Alveolata</taxon>
        <taxon>Ciliophora</taxon>
        <taxon>Intramacronucleata</taxon>
        <taxon>Oligohymenophorea</taxon>
        <taxon>Hymenostomatida</taxon>
        <taxon>Tetrahymenina</taxon>
        <taxon>Tetrahymenidae</taxon>
        <taxon>Tetrahymena</taxon>
    </lineage>
</organism>
<dbReference type="Proteomes" id="UP000009168">
    <property type="component" value="Unassembled WGS sequence"/>
</dbReference>
<dbReference type="SUPFAM" id="SSF52047">
    <property type="entry name" value="RNI-like"/>
    <property type="match status" value="1"/>
</dbReference>
<dbReference type="EMBL" id="GG662331">
    <property type="protein sequence ID" value="EWS71448.1"/>
    <property type="molecule type" value="Genomic_DNA"/>
</dbReference>
<evidence type="ECO:0000313" key="1">
    <source>
        <dbReference type="EMBL" id="EWS71448.1"/>
    </source>
</evidence>
<proteinExistence type="predicted"/>
<dbReference type="GeneID" id="24441507"/>
<dbReference type="KEGG" id="tet:TTHERM_001040871"/>
<accession>W7X4Z1</accession>
<keyword evidence="2" id="KW-1185">Reference proteome</keyword>
<dbReference type="InParanoid" id="W7X4Z1"/>
<protein>
    <submittedName>
        <fullName evidence="1">Uncharacterized protein</fullName>
    </submittedName>
</protein>
<gene>
    <name evidence="1" type="ORF">TTHERM_001040871</name>
</gene>
<name>W7X4Z1_TETTS</name>
<sequence length="206" mass="23689">MIWFQLFFIKLKKHSYKLTLIQQSNSKIGDSGLQNVSYALRKCTNLSALSFSLDNLGLVSFNFYFILISFKHFRYNQIGGDGISSLFLAISNLQKLSALDLNLRFNPINFKGYQNLALALEKCTHLTDLTLDLVYNDIKDLSNLGYALAKCASQLTTLTLKLNQYLFALNYFLLFIFKSKQNNILNNKIKNFCYKTKTQRSKAQNQ</sequence>
<dbReference type="RefSeq" id="XP_012656014.1">
    <property type="nucleotide sequence ID" value="XM_012800560.1"/>
</dbReference>
<dbReference type="Gene3D" id="3.80.10.10">
    <property type="entry name" value="Ribonuclease Inhibitor"/>
    <property type="match status" value="1"/>
</dbReference>
<reference evidence="2" key="1">
    <citation type="journal article" date="2006" name="PLoS Biol.">
        <title>Macronuclear genome sequence of the ciliate Tetrahymena thermophila, a model eukaryote.</title>
        <authorList>
            <person name="Eisen J.A."/>
            <person name="Coyne R.S."/>
            <person name="Wu M."/>
            <person name="Wu D."/>
            <person name="Thiagarajan M."/>
            <person name="Wortman J.R."/>
            <person name="Badger J.H."/>
            <person name="Ren Q."/>
            <person name="Amedeo P."/>
            <person name="Jones K.M."/>
            <person name="Tallon L.J."/>
            <person name="Delcher A.L."/>
            <person name="Salzberg S.L."/>
            <person name="Silva J.C."/>
            <person name="Haas B.J."/>
            <person name="Majoros W.H."/>
            <person name="Farzad M."/>
            <person name="Carlton J.M."/>
            <person name="Smith R.K. Jr."/>
            <person name="Garg J."/>
            <person name="Pearlman R.E."/>
            <person name="Karrer K.M."/>
            <person name="Sun L."/>
            <person name="Manning G."/>
            <person name="Elde N.C."/>
            <person name="Turkewitz A.P."/>
            <person name="Asai D.J."/>
            <person name="Wilkes D.E."/>
            <person name="Wang Y."/>
            <person name="Cai H."/>
            <person name="Collins K."/>
            <person name="Stewart B.A."/>
            <person name="Lee S.R."/>
            <person name="Wilamowska K."/>
            <person name="Weinberg Z."/>
            <person name="Ruzzo W.L."/>
            <person name="Wloga D."/>
            <person name="Gaertig J."/>
            <person name="Frankel J."/>
            <person name="Tsao C.-C."/>
            <person name="Gorovsky M.A."/>
            <person name="Keeling P.J."/>
            <person name="Waller R.F."/>
            <person name="Patron N.J."/>
            <person name="Cherry J.M."/>
            <person name="Stover N.A."/>
            <person name="Krieger C.J."/>
            <person name="del Toro C."/>
            <person name="Ryder H.F."/>
            <person name="Williamson S.C."/>
            <person name="Barbeau R.A."/>
            <person name="Hamilton E.P."/>
            <person name="Orias E."/>
        </authorList>
    </citation>
    <scope>NUCLEOTIDE SEQUENCE [LARGE SCALE GENOMIC DNA]</scope>
    <source>
        <strain evidence="2">SB210</strain>
    </source>
</reference>
<evidence type="ECO:0000313" key="2">
    <source>
        <dbReference type="Proteomes" id="UP000009168"/>
    </source>
</evidence>
<dbReference type="InterPro" id="IPR032675">
    <property type="entry name" value="LRR_dom_sf"/>
</dbReference>